<dbReference type="Gene3D" id="3.40.50.300">
    <property type="entry name" value="P-loop containing nucleotide triphosphate hydrolases"/>
    <property type="match status" value="1"/>
</dbReference>
<dbReference type="EMBL" id="CP046173">
    <property type="protein sequence ID" value="QIS20934.1"/>
    <property type="molecule type" value="Genomic_DNA"/>
</dbReference>
<dbReference type="InterPro" id="IPR027417">
    <property type="entry name" value="P-loop_NTPase"/>
</dbReference>
<proteinExistence type="predicted"/>
<name>A0A6G9Z645_9NOCA</name>
<evidence type="ECO:0000313" key="2">
    <source>
        <dbReference type="Proteomes" id="UP000500953"/>
    </source>
</evidence>
<dbReference type="Proteomes" id="UP000500953">
    <property type="component" value="Chromosome"/>
</dbReference>
<organism evidence="1 2">
    <name type="scientific">Nocardia terpenica</name>
    <dbReference type="NCBI Taxonomy" id="455432"/>
    <lineage>
        <taxon>Bacteria</taxon>
        <taxon>Bacillati</taxon>
        <taxon>Actinomycetota</taxon>
        <taxon>Actinomycetes</taxon>
        <taxon>Mycobacteriales</taxon>
        <taxon>Nocardiaceae</taxon>
        <taxon>Nocardia</taxon>
    </lineage>
</organism>
<protein>
    <submittedName>
        <fullName evidence="1">AAA family ATPase</fullName>
    </submittedName>
</protein>
<dbReference type="SUPFAM" id="SSF52540">
    <property type="entry name" value="P-loop containing nucleoside triphosphate hydrolases"/>
    <property type="match status" value="1"/>
</dbReference>
<sequence length="179" mass="19777">MVPLNEFDPGRTEGGQFAYDEPVAVILVTGMSGTGKSTALNLLSEQGYRVVDTDVGGWIEEVPVPAGVERQWREDRIEALLTEHERSGEPLFIAGTVWNQHKFYSRFDHVVLLSAPVEVMLERTTARDTNPFGKTIEERERIVADTTEVVPLLRDAATVEIDTSRPLTDVVGQLAALAD</sequence>
<dbReference type="Pfam" id="PF13238">
    <property type="entry name" value="AAA_18"/>
    <property type="match status" value="1"/>
</dbReference>
<gene>
    <name evidence="1" type="ORF">F6W96_24070</name>
</gene>
<accession>A0A6G9Z645</accession>
<dbReference type="AlphaFoldDB" id="A0A6G9Z645"/>
<reference evidence="1 2" key="1">
    <citation type="journal article" date="2019" name="ACS Chem. Biol.">
        <title>Identification and Mobilization of a Cryptic Antibiotic Biosynthesis Gene Locus from a Human-Pathogenic Nocardia Isolate.</title>
        <authorList>
            <person name="Herisse M."/>
            <person name="Ishida K."/>
            <person name="Porter J.L."/>
            <person name="Howden B."/>
            <person name="Hertweck C."/>
            <person name="Stinear T.P."/>
            <person name="Pidot S.J."/>
        </authorList>
    </citation>
    <scope>NUCLEOTIDE SEQUENCE [LARGE SCALE GENOMIC DNA]</scope>
    <source>
        <strain evidence="1 2">AUSMDU00012715</strain>
    </source>
</reference>
<evidence type="ECO:0000313" key="1">
    <source>
        <dbReference type="EMBL" id="QIS20934.1"/>
    </source>
</evidence>